<evidence type="ECO:0000256" key="4">
    <source>
        <dbReference type="ARBA" id="ARBA00022827"/>
    </source>
</evidence>
<dbReference type="SUPFAM" id="SSF56176">
    <property type="entry name" value="FAD-binding/transporter-associated domain-like"/>
    <property type="match status" value="1"/>
</dbReference>
<evidence type="ECO:0000256" key="5">
    <source>
        <dbReference type="ARBA" id="ARBA00023002"/>
    </source>
</evidence>
<dbReference type="KEGG" id="abac:LuPra_02710"/>
<dbReference type="Gene3D" id="3.30.43.10">
    <property type="entry name" value="Uridine Diphospho-n-acetylenolpyruvylglucosamine Reductase, domain 2"/>
    <property type="match status" value="1"/>
</dbReference>
<evidence type="ECO:0000256" key="2">
    <source>
        <dbReference type="ARBA" id="ARBA00005466"/>
    </source>
</evidence>
<dbReference type="Gene3D" id="3.40.462.20">
    <property type="match status" value="1"/>
</dbReference>
<keyword evidence="4" id="KW-0274">FAD</keyword>
<dbReference type="InterPro" id="IPR036318">
    <property type="entry name" value="FAD-bd_PCMH-like_sf"/>
</dbReference>
<feature type="domain" description="FAD-binding PCMH-type" evidence="6">
    <location>
        <begin position="67"/>
        <end position="237"/>
    </location>
</feature>
<evidence type="ECO:0000256" key="3">
    <source>
        <dbReference type="ARBA" id="ARBA00022630"/>
    </source>
</evidence>
<dbReference type="PANTHER" id="PTHR42973:SF39">
    <property type="entry name" value="FAD-BINDING PCMH-TYPE DOMAIN-CONTAINING PROTEIN"/>
    <property type="match status" value="1"/>
</dbReference>
<dbReference type="PROSITE" id="PS00862">
    <property type="entry name" value="OX2_COVAL_FAD"/>
    <property type="match status" value="1"/>
</dbReference>
<organism evidence="7 8">
    <name type="scientific">Luteitalea pratensis</name>
    <dbReference type="NCBI Taxonomy" id="1855912"/>
    <lineage>
        <taxon>Bacteria</taxon>
        <taxon>Pseudomonadati</taxon>
        <taxon>Acidobacteriota</taxon>
        <taxon>Vicinamibacteria</taxon>
        <taxon>Vicinamibacterales</taxon>
        <taxon>Vicinamibacteraceae</taxon>
        <taxon>Luteitalea</taxon>
    </lineage>
</organism>
<keyword evidence="3" id="KW-0285">Flavoprotein</keyword>
<dbReference type="InterPro" id="IPR006093">
    <property type="entry name" value="Oxy_OxRdtase_FAD_BS"/>
</dbReference>
<dbReference type="InterPro" id="IPR016169">
    <property type="entry name" value="FAD-bd_PCMH_sub2"/>
</dbReference>
<dbReference type="Gene3D" id="3.30.465.10">
    <property type="match status" value="1"/>
</dbReference>
<accession>A0A143PMR1</accession>
<dbReference type="Pfam" id="PF08031">
    <property type="entry name" value="BBE"/>
    <property type="match status" value="1"/>
</dbReference>
<evidence type="ECO:0000256" key="1">
    <source>
        <dbReference type="ARBA" id="ARBA00001974"/>
    </source>
</evidence>
<dbReference type="Pfam" id="PF01565">
    <property type="entry name" value="FAD_binding_4"/>
    <property type="match status" value="1"/>
</dbReference>
<dbReference type="EC" id="1.5.3.6" evidence="7"/>
<dbReference type="InterPro" id="IPR016166">
    <property type="entry name" value="FAD-bd_PCMH"/>
</dbReference>
<proteinExistence type="inferred from homology"/>
<dbReference type="PROSITE" id="PS51387">
    <property type="entry name" value="FAD_PCMH"/>
    <property type="match status" value="1"/>
</dbReference>
<evidence type="ECO:0000313" key="8">
    <source>
        <dbReference type="Proteomes" id="UP000076079"/>
    </source>
</evidence>
<sequence>MVASGLAHSRFARAAQSADVPAVSRTGGAVILRAADIVAFQAQQRGPVLTRDSDSYDVVRRVWNGAFDRHPAVIARCTGAADVIGAVQFAARHDLLVAVRGGGHSLPGYSVCEGGIMIDLAPMQGVRVDPQTRVVRAEPGVLLGALDRETQAFGLVVPAGTVSHTGVAGLTLGGGVGRLQRKFGLTVDCMVGADLVTADGRLVRAGSDENPDLLWALQGGGGNFGVVTSFEFRACEFGRTAVAGGIVFPIDQARRVLDAFADYCDSASDELWMDPVLECDGAGHRQLNFTLCHCGDDASAGKDVAAIRKFGKSVRDSVARKPWTAVQSEFDRDSPHGNGYYMSGGRIARLVPIMLDHAVESITLPGAELGKISLTQQGGASARRPAASTAYASRDASHNFVVRASWEHPKDAAARTAWQKRTWKGFEPYSVGLYANLNATDSNVKARSAYGDNLDRLIEVKTKYDPTNLFHLNPNIAPRVA</sequence>
<dbReference type="GO" id="GO:0018530">
    <property type="term" value="F:(R)-6-hydroxynicotine oxidase activity"/>
    <property type="evidence" value="ECO:0007669"/>
    <property type="project" value="UniProtKB-EC"/>
</dbReference>
<reference evidence="7 8" key="1">
    <citation type="journal article" date="2016" name="Genome Announc.">
        <title>First Complete Genome Sequence of a Subdivision 6 Acidobacterium Strain.</title>
        <authorList>
            <person name="Huang S."/>
            <person name="Vieira S."/>
            <person name="Bunk B."/>
            <person name="Riedel T."/>
            <person name="Sproer C."/>
            <person name="Overmann J."/>
        </authorList>
    </citation>
    <scope>NUCLEOTIDE SEQUENCE [LARGE SCALE GENOMIC DNA]</scope>
    <source>
        <strain evidence="8">DSM 100886 HEG_-6_39</strain>
    </source>
</reference>
<keyword evidence="8" id="KW-1185">Reference proteome</keyword>
<dbReference type="STRING" id="1855912.LuPra_02710"/>
<comment type="cofactor">
    <cofactor evidence="1">
        <name>FAD</name>
        <dbReference type="ChEBI" id="CHEBI:57692"/>
    </cofactor>
</comment>
<dbReference type="GO" id="GO:0071949">
    <property type="term" value="F:FAD binding"/>
    <property type="evidence" value="ECO:0007669"/>
    <property type="project" value="InterPro"/>
</dbReference>
<comment type="similarity">
    <text evidence="2">Belongs to the oxygen-dependent FAD-linked oxidoreductase family.</text>
</comment>
<reference evidence="8" key="2">
    <citation type="submission" date="2016-04" db="EMBL/GenBank/DDBJ databases">
        <title>First Complete Genome Sequence of a Subdivision 6 Acidobacterium.</title>
        <authorList>
            <person name="Huang S."/>
            <person name="Vieira S."/>
            <person name="Bunk B."/>
            <person name="Riedel T."/>
            <person name="Sproeer C."/>
            <person name="Overmann J."/>
        </authorList>
    </citation>
    <scope>NUCLEOTIDE SEQUENCE [LARGE SCALE GENOMIC DNA]</scope>
    <source>
        <strain evidence="8">DSM 100886 HEG_-6_39</strain>
    </source>
</reference>
<gene>
    <name evidence="7" type="ORF">LuPra_02710</name>
</gene>
<evidence type="ECO:0000259" key="6">
    <source>
        <dbReference type="PROSITE" id="PS51387"/>
    </source>
</evidence>
<dbReference type="InterPro" id="IPR006094">
    <property type="entry name" value="Oxid_FAD_bind_N"/>
</dbReference>
<keyword evidence="5 7" id="KW-0560">Oxidoreductase</keyword>
<dbReference type="InterPro" id="IPR012951">
    <property type="entry name" value="BBE"/>
</dbReference>
<dbReference type="InterPro" id="IPR050416">
    <property type="entry name" value="FAD-linked_Oxidoreductase"/>
</dbReference>
<evidence type="ECO:0000313" key="7">
    <source>
        <dbReference type="EMBL" id="AMY09493.1"/>
    </source>
</evidence>
<protein>
    <submittedName>
        <fullName evidence="7">6-hydroxy-D-nicotine oxidase</fullName>
        <ecNumber evidence="7">1.5.3.6</ecNumber>
    </submittedName>
</protein>
<dbReference type="InterPro" id="IPR016167">
    <property type="entry name" value="FAD-bd_PCMH_sub1"/>
</dbReference>
<name>A0A143PMR1_LUTPR</name>
<dbReference type="PANTHER" id="PTHR42973">
    <property type="entry name" value="BINDING OXIDOREDUCTASE, PUTATIVE (AFU_ORTHOLOGUE AFUA_1G17690)-RELATED"/>
    <property type="match status" value="1"/>
</dbReference>
<dbReference type="AlphaFoldDB" id="A0A143PMR1"/>
<dbReference type="EMBL" id="CP015136">
    <property type="protein sequence ID" value="AMY09493.1"/>
    <property type="molecule type" value="Genomic_DNA"/>
</dbReference>
<dbReference type="Proteomes" id="UP000076079">
    <property type="component" value="Chromosome"/>
</dbReference>